<reference evidence="1 2" key="1">
    <citation type="submission" date="2021-07" db="EMBL/GenBank/DDBJ databases">
        <authorList>
            <consortium name="Genoscope - CEA"/>
            <person name="William W."/>
        </authorList>
    </citation>
    <scope>NUCLEOTIDE SEQUENCE [LARGE SCALE GENOMIC DNA]</scope>
</reference>
<name>A0A8D9LXS8_BRACM</name>
<evidence type="ECO:0000313" key="1">
    <source>
        <dbReference type="EMBL" id="CAG7890843.1"/>
    </source>
</evidence>
<proteinExistence type="predicted"/>
<dbReference type="AlphaFoldDB" id="A0A8D9LXS8"/>
<dbReference type="EMBL" id="LS974617">
    <property type="protein sequence ID" value="CAG7890843.1"/>
    <property type="molecule type" value="Genomic_DNA"/>
</dbReference>
<accession>A0A8D9LXS8</accession>
<protein>
    <submittedName>
        <fullName evidence="1">Uncharacterized protein</fullName>
    </submittedName>
</protein>
<organism evidence="1 2">
    <name type="scientific">Brassica campestris</name>
    <name type="common">Field mustard</name>
    <dbReference type="NCBI Taxonomy" id="3711"/>
    <lineage>
        <taxon>Eukaryota</taxon>
        <taxon>Viridiplantae</taxon>
        <taxon>Streptophyta</taxon>
        <taxon>Embryophyta</taxon>
        <taxon>Tracheophyta</taxon>
        <taxon>Spermatophyta</taxon>
        <taxon>Magnoliopsida</taxon>
        <taxon>eudicotyledons</taxon>
        <taxon>Gunneridae</taxon>
        <taxon>Pentapetalae</taxon>
        <taxon>rosids</taxon>
        <taxon>malvids</taxon>
        <taxon>Brassicales</taxon>
        <taxon>Brassicaceae</taxon>
        <taxon>Brassiceae</taxon>
        <taxon>Brassica</taxon>
    </lineage>
</organism>
<sequence>MTKRQEEGNDKSKRKLFSYVISKLGEKPPPALDNANMHSFVGIRVWLCAYSILWTLAQLINNLETLLRFTKDNDHKNLENLQALASSSRT</sequence>
<dbReference type="Proteomes" id="UP000694005">
    <property type="component" value="Chromosome A01"/>
</dbReference>
<evidence type="ECO:0000313" key="2">
    <source>
        <dbReference type="Proteomes" id="UP000694005"/>
    </source>
</evidence>
<dbReference type="Gramene" id="A01p49190.2_BraZ1">
    <property type="protein sequence ID" value="A01p49190.2_BraZ1.CDS"/>
    <property type="gene ID" value="A01g49190.2_BraZ1"/>
</dbReference>
<gene>
    <name evidence="1" type="ORF">BRAPAZ1V2_A01P49190.2</name>
</gene>